<evidence type="ECO:0000256" key="8">
    <source>
        <dbReference type="SAM" id="SignalP"/>
    </source>
</evidence>
<keyword evidence="11" id="KW-1185">Reference proteome</keyword>
<dbReference type="EMBL" id="JADBJN010000002">
    <property type="protein sequence ID" value="KAG5675793.1"/>
    <property type="molecule type" value="Genomic_DNA"/>
</dbReference>
<evidence type="ECO:0000256" key="6">
    <source>
        <dbReference type="ARBA" id="ARBA00023180"/>
    </source>
</evidence>
<dbReference type="InterPro" id="IPR045857">
    <property type="entry name" value="O16G_dom_2"/>
</dbReference>
<dbReference type="Proteomes" id="UP001107558">
    <property type="component" value="Chromosome 2"/>
</dbReference>
<reference evidence="10" key="1">
    <citation type="submission" date="2021-03" db="EMBL/GenBank/DDBJ databases">
        <title>Chromosome level genome of the anhydrobiotic midge Polypedilum vanderplanki.</title>
        <authorList>
            <person name="Yoshida Y."/>
            <person name="Kikawada T."/>
            <person name="Gusev O."/>
        </authorList>
    </citation>
    <scope>NUCLEOTIDE SEQUENCE</scope>
    <source>
        <strain evidence="10">NIAS01</strain>
        <tissue evidence="10">Whole body or cell culture</tissue>
    </source>
</reference>
<comment type="caution">
    <text evidence="10">The sequence shown here is derived from an EMBL/GenBank/DDBJ whole genome shotgun (WGS) entry which is preliminary data.</text>
</comment>
<dbReference type="InterPro" id="IPR017853">
    <property type="entry name" value="GH"/>
</dbReference>
<keyword evidence="5" id="KW-0378">Hydrolase</keyword>
<evidence type="ECO:0000259" key="9">
    <source>
        <dbReference type="SMART" id="SM00642"/>
    </source>
</evidence>
<dbReference type="PANTHER" id="PTHR10357:SF179">
    <property type="entry name" value="NEUTRAL AND BASIC AMINO ACID TRANSPORT PROTEIN RBAT"/>
    <property type="match status" value="1"/>
</dbReference>
<keyword evidence="7" id="KW-0326">Glycosidase</keyword>
<comment type="similarity">
    <text evidence="2">Belongs to the glycosyl hydrolase 13 family.</text>
</comment>
<sequence>MELLKSLFILFTFIAIAVHSQLTDESWWKTANIYQISPLSFKDSDDDGKGDIKGIISKLDYFVETGINVLLITPFFETNMVDFAYDVTNYVKVDETFGTMSDIEELFAKAKEKNLRIILDFVPNHTSNRHEWFLNSEISVSEYENFYVWHDGIPQKNDGQPLPPNNWTSEYGGSSWKWNAMREAYYYHKFAEAQPDLNLREEKVIQKLNEVLKFWIDKGADGFRINAVSQLFEDAAFLEKSDIEINLPQTYELIERWRALIDEYSSGKVLIPQVWNSPIADLMRYYQNDDGSKQRAQIPMNFMLINELTATSNASEFKRVIESYTSALPEGAIANWLLGSHDHNRVASRMGKEKIDGLMILLQTLPGISFNFYGDEIGMEDYMDISWEDTMDIQACNADQNDFKRFSRDVARTPFQWDNSTNAGFSSGKPWLPVNPSYIENNLDAQIKTNRSHYKLFKELLVLRKNETFIKGDLNIQALNTNVLGYSRSYNGNSFIIAINLNNTHETVDASVLNVKFGDESEIYLASSDSSYNSGDIVNVKNLHLMPYDAVIIKYSSATKITLSLLTAMMMIVKIFL</sequence>
<gene>
    <name evidence="10" type="ORF">PVAND_005667</name>
</gene>
<dbReference type="GO" id="GO:0004558">
    <property type="term" value="F:alpha-1,4-glucosidase activity"/>
    <property type="evidence" value="ECO:0007669"/>
    <property type="project" value="UniProtKB-EC"/>
</dbReference>
<keyword evidence="4 8" id="KW-0732">Signal</keyword>
<proteinExistence type="inferred from homology"/>
<dbReference type="Gene3D" id="3.20.20.80">
    <property type="entry name" value="Glycosidases"/>
    <property type="match status" value="1"/>
</dbReference>
<organism evidence="10 11">
    <name type="scientific">Polypedilum vanderplanki</name>
    <name type="common">Sleeping chironomid midge</name>
    <dbReference type="NCBI Taxonomy" id="319348"/>
    <lineage>
        <taxon>Eukaryota</taxon>
        <taxon>Metazoa</taxon>
        <taxon>Ecdysozoa</taxon>
        <taxon>Arthropoda</taxon>
        <taxon>Hexapoda</taxon>
        <taxon>Insecta</taxon>
        <taxon>Pterygota</taxon>
        <taxon>Neoptera</taxon>
        <taxon>Endopterygota</taxon>
        <taxon>Diptera</taxon>
        <taxon>Nematocera</taxon>
        <taxon>Chironomoidea</taxon>
        <taxon>Chironomidae</taxon>
        <taxon>Chironominae</taxon>
        <taxon>Polypedilum</taxon>
        <taxon>Polypedilum</taxon>
    </lineage>
</organism>
<accession>A0A9J6C0R0</accession>
<evidence type="ECO:0000256" key="7">
    <source>
        <dbReference type="ARBA" id="ARBA00023295"/>
    </source>
</evidence>
<name>A0A9J6C0R0_POLVA</name>
<evidence type="ECO:0000256" key="2">
    <source>
        <dbReference type="ARBA" id="ARBA00008061"/>
    </source>
</evidence>
<evidence type="ECO:0000256" key="4">
    <source>
        <dbReference type="ARBA" id="ARBA00022729"/>
    </source>
</evidence>
<evidence type="ECO:0000256" key="1">
    <source>
        <dbReference type="ARBA" id="ARBA00001657"/>
    </source>
</evidence>
<dbReference type="FunFam" id="3.90.400.10:FF:000001">
    <property type="entry name" value="Maltase A3, isoform A"/>
    <property type="match status" value="1"/>
</dbReference>
<dbReference type="InterPro" id="IPR006047">
    <property type="entry name" value="GH13_cat_dom"/>
</dbReference>
<comment type="catalytic activity">
    <reaction evidence="1">
        <text>Hydrolysis of terminal, non-reducing (1-&gt;4)-linked alpha-D-glucose residues with release of alpha-D-glucose.</text>
        <dbReference type="EC" id="3.2.1.20"/>
    </reaction>
</comment>
<dbReference type="Pfam" id="PF00128">
    <property type="entry name" value="Alpha-amylase"/>
    <property type="match status" value="1"/>
</dbReference>
<evidence type="ECO:0000256" key="5">
    <source>
        <dbReference type="ARBA" id="ARBA00022801"/>
    </source>
</evidence>
<feature type="signal peptide" evidence="8">
    <location>
        <begin position="1"/>
        <end position="20"/>
    </location>
</feature>
<dbReference type="OrthoDB" id="1740265at2759"/>
<dbReference type="Gene3D" id="2.60.40.1180">
    <property type="entry name" value="Golgi alpha-mannosidase II"/>
    <property type="match status" value="1"/>
</dbReference>
<dbReference type="PANTHER" id="PTHR10357">
    <property type="entry name" value="ALPHA-AMYLASE FAMILY MEMBER"/>
    <property type="match status" value="1"/>
</dbReference>
<feature type="domain" description="Glycosyl hydrolase family 13 catalytic" evidence="9">
    <location>
        <begin position="35"/>
        <end position="412"/>
    </location>
</feature>
<keyword evidence="6" id="KW-0325">Glycoprotein</keyword>
<feature type="chain" id="PRO_5039933211" description="alpha-glucosidase" evidence="8">
    <location>
        <begin position="21"/>
        <end position="577"/>
    </location>
</feature>
<protein>
    <recommendedName>
        <fullName evidence="3">alpha-glucosidase</fullName>
        <ecNumber evidence="3">3.2.1.20</ecNumber>
    </recommendedName>
</protein>
<dbReference type="InterPro" id="IPR013780">
    <property type="entry name" value="Glyco_hydro_b"/>
</dbReference>
<dbReference type="GO" id="GO:0005975">
    <property type="term" value="P:carbohydrate metabolic process"/>
    <property type="evidence" value="ECO:0007669"/>
    <property type="project" value="InterPro"/>
</dbReference>
<dbReference type="Gene3D" id="3.90.400.10">
    <property type="entry name" value="Oligo-1,6-glucosidase, Domain 2"/>
    <property type="match status" value="1"/>
</dbReference>
<dbReference type="EC" id="3.2.1.20" evidence="3"/>
<evidence type="ECO:0000256" key="3">
    <source>
        <dbReference type="ARBA" id="ARBA00012741"/>
    </source>
</evidence>
<evidence type="ECO:0000313" key="10">
    <source>
        <dbReference type="EMBL" id="KAG5675793.1"/>
    </source>
</evidence>
<evidence type="ECO:0000313" key="11">
    <source>
        <dbReference type="Proteomes" id="UP001107558"/>
    </source>
</evidence>
<dbReference type="SUPFAM" id="SSF51011">
    <property type="entry name" value="Glycosyl hydrolase domain"/>
    <property type="match status" value="1"/>
</dbReference>
<dbReference type="SMART" id="SM00642">
    <property type="entry name" value="Aamy"/>
    <property type="match status" value="1"/>
</dbReference>
<dbReference type="AlphaFoldDB" id="A0A9J6C0R0"/>
<dbReference type="SUPFAM" id="SSF51445">
    <property type="entry name" value="(Trans)glycosidases"/>
    <property type="match status" value="1"/>
</dbReference>